<feature type="chain" id="PRO_5040206691" description="CBM1 domain-containing protein" evidence="2">
    <location>
        <begin position="19"/>
        <end position="406"/>
    </location>
</feature>
<evidence type="ECO:0000256" key="2">
    <source>
        <dbReference type="SAM" id="SignalP"/>
    </source>
</evidence>
<evidence type="ECO:0000256" key="1">
    <source>
        <dbReference type="ARBA" id="ARBA00022729"/>
    </source>
</evidence>
<name>A0A9P5HKI6_9HYPO</name>
<evidence type="ECO:0000259" key="3">
    <source>
        <dbReference type="PROSITE" id="PS51164"/>
    </source>
</evidence>
<dbReference type="InterPro" id="IPR035971">
    <property type="entry name" value="CBD_sf"/>
</dbReference>
<sequence>MRFSTTAGLVALAASTAASTVSSPSDLDGSVWEGLTERRDGAPPSTLTTPLKEVWDHCTETYNSGDIFGFKNYGWDQLIAAEGTINMCVRWESKSSVTAAQRTKIATVVNEQYQKWFKWVYGYDNFPYTEVKVNVVGWAVTDKSLLEGDTTGLNIYTDTDSEGIPQCAEACGRYFHTDNDYSGCAAGADNHYDQSLWLTDGLSGGTGGDWGQRIGQEYFIEALDSENIHILQHEMGHTFGLDDFYDWTPTGITNFIMLAGSATEVTDFDGWMLRNWWYEISRERSWQTGTSTATAAAASAAKTTSSTTKAATKAATSTAPAFTSVAKASTTSVAKVTTTSVAKVTTKASTTKATTTVRQAQATSSAVAASTASKWQQCGGANWTGATQCASGLTCTEHNAFYSQCI</sequence>
<keyword evidence="5" id="KW-1185">Reference proteome</keyword>
<evidence type="ECO:0000313" key="4">
    <source>
        <dbReference type="EMBL" id="KAF7557279.1"/>
    </source>
</evidence>
<organism evidence="4 5">
    <name type="scientific">Cylindrodendrum hubeiense</name>
    <dbReference type="NCBI Taxonomy" id="595255"/>
    <lineage>
        <taxon>Eukaryota</taxon>
        <taxon>Fungi</taxon>
        <taxon>Dikarya</taxon>
        <taxon>Ascomycota</taxon>
        <taxon>Pezizomycotina</taxon>
        <taxon>Sordariomycetes</taxon>
        <taxon>Hypocreomycetidae</taxon>
        <taxon>Hypocreales</taxon>
        <taxon>Nectriaceae</taxon>
        <taxon>Cylindrodendrum</taxon>
    </lineage>
</organism>
<reference evidence="4" key="1">
    <citation type="submission" date="2020-03" db="EMBL/GenBank/DDBJ databases">
        <title>Draft Genome Sequence of Cylindrodendrum hubeiense.</title>
        <authorList>
            <person name="Buettner E."/>
            <person name="Kellner H."/>
        </authorList>
    </citation>
    <scope>NUCLEOTIDE SEQUENCE</scope>
    <source>
        <strain evidence="4">IHI 201604</strain>
    </source>
</reference>
<dbReference type="PANTHER" id="PTHR35606:SF4">
    <property type="entry name" value="CELLULOSE-BINDING FAMILY II PROTEIN"/>
    <property type="match status" value="1"/>
</dbReference>
<dbReference type="PANTHER" id="PTHR35606">
    <property type="entry name" value="CELLULOSE-BINDING FAMILY II PROTEIN"/>
    <property type="match status" value="1"/>
</dbReference>
<dbReference type="PROSITE" id="PS00562">
    <property type="entry name" value="CBM1_1"/>
    <property type="match status" value="1"/>
</dbReference>
<dbReference type="SMART" id="SM00236">
    <property type="entry name" value="fCBD"/>
    <property type="match status" value="1"/>
</dbReference>
<feature type="signal peptide" evidence="2">
    <location>
        <begin position="1"/>
        <end position="18"/>
    </location>
</feature>
<dbReference type="PROSITE" id="PS51164">
    <property type="entry name" value="CBM1_2"/>
    <property type="match status" value="1"/>
</dbReference>
<dbReference type="Proteomes" id="UP000722485">
    <property type="component" value="Unassembled WGS sequence"/>
</dbReference>
<dbReference type="OrthoDB" id="94998at2759"/>
<dbReference type="GO" id="GO:0005975">
    <property type="term" value="P:carbohydrate metabolic process"/>
    <property type="evidence" value="ECO:0007669"/>
    <property type="project" value="InterPro"/>
</dbReference>
<gene>
    <name evidence="4" type="ORF">G7Z17_g759</name>
</gene>
<feature type="domain" description="CBM1" evidence="3">
    <location>
        <begin position="370"/>
        <end position="406"/>
    </location>
</feature>
<dbReference type="SUPFAM" id="SSF57180">
    <property type="entry name" value="Cellulose-binding domain"/>
    <property type="match status" value="1"/>
</dbReference>
<keyword evidence="1 2" id="KW-0732">Signal</keyword>
<comment type="caution">
    <text evidence="4">The sequence shown here is derived from an EMBL/GenBank/DDBJ whole genome shotgun (WGS) entry which is preliminary data.</text>
</comment>
<dbReference type="InterPro" id="IPR000254">
    <property type="entry name" value="CBD"/>
</dbReference>
<evidence type="ECO:0000313" key="5">
    <source>
        <dbReference type="Proteomes" id="UP000722485"/>
    </source>
</evidence>
<dbReference type="SUPFAM" id="SSF55486">
    <property type="entry name" value="Metalloproteases ('zincins'), catalytic domain"/>
    <property type="match status" value="1"/>
</dbReference>
<dbReference type="EMBL" id="JAANBB010000006">
    <property type="protein sequence ID" value="KAF7557279.1"/>
    <property type="molecule type" value="Genomic_DNA"/>
</dbReference>
<dbReference type="AlphaFoldDB" id="A0A9P5HKI6"/>
<dbReference type="Pfam" id="PF00734">
    <property type="entry name" value="CBM_1"/>
    <property type="match status" value="1"/>
</dbReference>
<proteinExistence type="predicted"/>
<protein>
    <recommendedName>
        <fullName evidence="3">CBM1 domain-containing protein</fullName>
    </recommendedName>
</protein>
<dbReference type="GO" id="GO:0030248">
    <property type="term" value="F:cellulose binding"/>
    <property type="evidence" value="ECO:0007669"/>
    <property type="project" value="InterPro"/>
</dbReference>
<dbReference type="GO" id="GO:0005576">
    <property type="term" value="C:extracellular region"/>
    <property type="evidence" value="ECO:0007669"/>
    <property type="project" value="InterPro"/>
</dbReference>
<accession>A0A9P5HKI6</accession>